<sequence length="109" mass="12334">ANQALRKREVGDVETWIHCFLIFVAAKVDDPLTRELMAYGQFILMLSRKHRVKGRRYTTPISGTLLGVGYPLRWTKLNASMIAADVFQTGGMVCPLCQSHDHRKEDCAL</sequence>
<organism evidence="1">
    <name type="scientific">Amphimedon queenslandica</name>
    <name type="common">Sponge</name>
    <dbReference type="NCBI Taxonomy" id="400682"/>
    <lineage>
        <taxon>Eukaryota</taxon>
        <taxon>Metazoa</taxon>
        <taxon>Porifera</taxon>
        <taxon>Demospongiae</taxon>
        <taxon>Heteroscleromorpha</taxon>
        <taxon>Haplosclerida</taxon>
        <taxon>Niphatidae</taxon>
        <taxon>Amphimedon</taxon>
    </lineage>
</organism>
<proteinExistence type="predicted"/>
<name>A0A1X7TLA2_AMPQE</name>
<dbReference type="EnsemblMetazoa" id="Aqu2.1.15600_001">
    <property type="protein sequence ID" value="Aqu2.1.15600_001"/>
    <property type="gene ID" value="Aqu2.1.15600"/>
</dbReference>
<dbReference type="InParanoid" id="A0A1X7TLA2"/>
<protein>
    <submittedName>
        <fullName evidence="1">Uncharacterized protein</fullName>
    </submittedName>
</protein>
<reference evidence="1" key="1">
    <citation type="submission" date="2017-05" db="UniProtKB">
        <authorList>
            <consortium name="EnsemblMetazoa"/>
        </authorList>
    </citation>
    <scope>IDENTIFICATION</scope>
</reference>
<accession>A0A1X7TLA2</accession>
<dbReference type="AlphaFoldDB" id="A0A1X7TLA2"/>
<dbReference type="OrthoDB" id="5985771at2759"/>
<evidence type="ECO:0000313" key="1">
    <source>
        <dbReference type="EnsemblMetazoa" id="Aqu2.1.15600_001"/>
    </source>
</evidence>